<dbReference type="PANTHER" id="PTHR21496:SF23">
    <property type="entry name" value="3-PHENYLPROPIONATE_CINNAMIC ACID DIOXYGENASE FERREDOXIN SUBUNIT"/>
    <property type="match status" value="1"/>
</dbReference>
<feature type="region of interest" description="Disordered" evidence="5">
    <location>
        <begin position="308"/>
        <end position="340"/>
    </location>
</feature>
<dbReference type="PANTHER" id="PTHR21496">
    <property type="entry name" value="FERREDOXIN-RELATED"/>
    <property type="match status" value="1"/>
</dbReference>
<dbReference type="InterPro" id="IPR019251">
    <property type="entry name" value="DUF2231_TM"/>
</dbReference>
<evidence type="ECO:0000256" key="2">
    <source>
        <dbReference type="ARBA" id="ARBA00022723"/>
    </source>
</evidence>
<reference evidence="8" key="1">
    <citation type="journal article" date="2019" name="Int. J. Syst. Evol. Microbiol.">
        <title>The Global Catalogue of Microorganisms (GCM) 10K type strain sequencing project: providing services to taxonomists for standard genome sequencing and annotation.</title>
        <authorList>
            <consortium name="The Broad Institute Genomics Platform"/>
            <consortium name="The Broad Institute Genome Sequencing Center for Infectious Disease"/>
            <person name="Wu L."/>
            <person name="Ma J."/>
        </authorList>
    </citation>
    <scope>NUCLEOTIDE SEQUENCE [LARGE SCALE GENOMIC DNA]</scope>
    <source>
        <strain evidence="8">CCUG 49018</strain>
    </source>
</reference>
<gene>
    <name evidence="7" type="ORF">ACFQ34_21055</name>
</gene>
<feature type="compositionally biased region" description="Low complexity" evidence="5">
    <location>
        <begin position="312"/>
        <end position="328"/>
    </location>
</feature>
<keyword evidence="2" id="KW-0479">Metal-binding</keyword>
<dbReference type="InterPro" id="IPR036922">
    <property type="entry name" value="Rieske_2Fe-2S_sf"/>
</dbReference>
<evidence type="ECO:0000259" key="6">
    <source>
        <dbReference type="PROSITE" id="PS51296"/>
    </source>
</evidence>
<evidence type="ECO:0000313" key="8">
    <source>
        <dbReference type="Proteomes" id="UP001597182"/>
    </source>
</evidence>
<keyword evidence="1" id="KW-0001">2Fe-2S</keyword>
<dbReference type="SUPFAM" id="SSF50022">
    <property type="entry name" value="ISP domain"/>
    <property type="match status" value="1"/>
</dbReference>
<dbReference type="EMBL" id="JBHTMB010000171">
    <property type="protein sequence ID" value="MFD1235789.1"/>
    <property type="molecule type" value="Genomic_DNA"/>
</dbReference>
<dbReference type="InterPro" id="IPR017941">
    <property type="entry name" value="Rieske_2Fe-2S"/>
</dbReference>
<sequence length="340" mass="35469">MSSSDTPSGAPAPGGASRLTTWHRDLFAAITRWPWLRDLDENVAAAVLPVYDRHRGNIAVELMHGGRWAGHSLHAALSDLPIGFWASTVVLDLLGKDVRPAGSRLDPAGALSAAGLAAAAATVATGATDWTVSDGEDRRVGLLHGMMNLAGTTLQAASLAARVAGRRRPAQALSVASMAVTAAAGYVGGHLVQGRALMVNRVATTSGPNRWVKAVEEADLPDGATTGVVVEGRQVVLHRAGDEVYALDDLCSHAGGLLSRGEVVDCVISCPLHESLFDLRDGHIVRGPAHHPQPVLPTRIRNGWVEVRGSQPRARGTRSAAGSAAPAEGRTRTRSAPTTN</sequence>
<keyword evidence="4" id="KW-0411">Iron-sulfur</keyword>
<name>A0ABW3VNS0_9PSEU</name>
<comment type="caution">
    <text evidence="7">The sequence shown here is derived from an EMBL/GenBank/DDBJ whole genome shotgun (WGS) entry which is preliminary data.</text>
</comment>
<evidence type="ECO:0000313" key="7">
    <source>
        <dbReference type="EMBL" id="MFD1235789.1"/>
    </source>
</evidence>
<evidence type="ECO:0000256" key="1">
    <source>
        <dbReference type="ARBA" id="ARBA00022714"/>
    </source>
</evidence>
<evidence type="ECO:0000256" key="5">
    <source>
        <dbReference type="SAM" id="MobiDB-lite"/>
    </source>
</evidence>
<keyword evidence="3" id="KW-0408">Iron</keyword>
<proteinExistence type="predicted"/>
<dbReference type="Proteomes" id="UP001597182">
    <property type="component" value="Unassembled WGS sequence"/>
</dbReference>
<dbReference type="Pfam" id="PF00355">
    <property type="entry name" value="Rieske"/>
    <property type="match status" value="1"/>
</dbReference>
<accession>A0ABW3VNS0</accession>
<evidence type="ECO:0000256" key="4">
    <source>
        <dbReference type="ARBA" id="ARBA00023014"/>
    </source>
</evidence>
<dbReference type="Gene3D" id="2.102.10.10">
    <property type="entry name" value="Rieske [2Fe-2S] iron-sulphur domain"/>
    <property type="match status" value="1"/>
</dbReference>
<evidence type="ECO:0000256" key="3">
    <source>
        <dbReference type="ARBA" id="ARBA00023004"/>
    </source>
</evidence>
<feature type="domain" description="Rieske" evidence="6">
    <location>
        <begin position="212"/>
        <end position="307"/>
    </location>
</feature>
<dbReference type="RefSeq" id="WP_346091059.1">
    <property type="nucleotide sequence ID" value="NZ_BAABKS010000017.1"/>
</dbReference>
<protein>
    <submittedName>
        <fullName evidence="7">Non-heme iron oxygenase ferredoxin subunit</fullName>
    </submittedName>
</protein>
<dbReference type="PROSITE" id="PS51296">
    <property type="entry name" value="RIESKE"/>
    <property type="match status" value="1"/>
</dbReference>
<keyword evidence="8" id="KW-1185">Reference proteome</keyword>
<dbReference type="CDD" id="cd03528">
    <property type="entry name" value="Rieske_RO_ferredoxin"/>
    <property type="match status" value="1"/>
</dbReference>
<dbReference type="Pfam" id="PF09990">
    <property type="entry name" value="DUF2231"/>
    <property type="match status" value="1"/>
</dbReference>
<organism evidence="7 8">
    <name type="scientific">Pseudonocardia benzenivorans</name>
    <dbReference type="NCBI Taxonomy" id="228005"/>
    <lineage>
        <taxon>Bacteria</taxon>
        <taxon>Bacillati</taxon>
        <taxon>Actinomycetota</taxon>
        <taxon>Actinomycetes</taxon>
        <taxon>Pseudonocardiales</taxon>
        <taxon>Pseudonocardiaceae</taxon>
        <taxon>Pseudonocardia</taxon>
    </lineage>
</organism>